<dbReference type="Pfam" id="PF03050">
    <property type="entry name" value="DDE_Tnp_IS66"/>
    <property type="match status" value="1"/>
</dbReference>
<evidence type="ECO:0000313" key="5">
    <source>
        <dbReference type="EMBL" id="NHZ67064.1"/>
    </source>
</evidence>
<dbReference type="Proteomes" id="UP000610594">
    <property type="component" value="Unassembled WGS sequence"/>
</dbReference>
<feature type="domain" description="Transposase TnpC homeodomain" evidence="3">
    <location>
        <begin position="25"/>
        <end position="84"/>
    </location>
</feature>
<name>A0ABX0MWD1_9BURK</name>
<keyword evidence="1" id="KW-0175">Coiled coil</keyword>
<feature type="domain" description="Transposase IS66 central" evidence="2">
    <location>
        <begin position="169"/>
        <end position="452"/>
    </location>
</feature>
<evidence type="ECO:0000256" key="1">
    <source>
        <dbReference type="SAM" id="Coils"/>
    </source>
</evidence>
<feature type="domain" description="Transposase IS66 C-terminal" evidence="4">
    <location>
        <begin position="459"/>
        <end position="495"/>
    </location>
</feature>
<reference evidence="5 6" key="1">
    <citation type="submission" date="2019-10" db="EMBL/GenBank/DDBJ databases">
        <title>Taxonomy of Antarctic Massilia spp.: description of Massilia rubra sp. nov., Massilia aquatica sp. nov., Massilia mucilaginosa sp. nov., Massilia frigida sp. nov. isolated from streams, lakes and regoliths.</title>
        <authorList>
            <person name="Holochova P."/>
            <person name="Sedlacek I."/>
            <person name="Kralova S."/>
            <person name="Maslanova I."/>
            <person name="Busse H.-J."/>
            <person name="Stankova E."/>
            <person name="Vrbovska V."/>
            <person name="Kovarovic V."/>
            <person name="Bartak M."/>
            <person name="Svec P."/>
            <person name="Pantucek R."/>
        </authorList>
    </citation>
    <scope>NUCLEOTIDE SEQUENCE [LARGE SCALE GENOMIC DNA]</scope>
    <source>
        <strain evidence="5 6">CCM 8694</strain>
    </source>
</reference>
<evidence type="ECO:0000259" key="4">
    <source>
        <dbReference type="Pfam" id="PF13817"/>
    </source>
</evidence>
<dbReference type="InterPro" id="IPR052344">
    <property type="entry name" value="Transposase-related"/>
</dbReference>
<protein>
    <submittedName>
        <fullName evidence="5">IS66 family transposase</fullName>
    </submittedName>
</protein>
<proteinExistence type="predicted"/>
<dbReference type="InterPro" id="IPR039552">
    <property type="entry name" value="IS66_C"/>
</dbReference>
<comment type="caution">
    <text evidence="5">The sequence shown here is derived from an EMBL/GenBank/DDBJ whole genome shotgun (WGS) entry which is preliminary data.</text>
</comment>
<dbReference type="PANTHER" id="PTHR33678:SF1">
    <property type="entry name" value="BLL1576 PROTEIN"/>
    <property type="match status" value="1"/>
</dbReference>
<dbReference type="NCBIfam" id="NF033517">
    <property type="entry name" value="transpos_IS66"/>
    <property type="match status" value="1"/>
</dbReference>
<evidence type="ECO:0000259" key="2">
    <source>
        <dbReference type="Pfam" id="PF03050"/>
    </source>
</evidence>
<dbReference type="InterPro" id="IPR024463">
    <property type="entry name" value="Transposase_TnpC_homeodom"/>
</dbReference>
<gene>
    <name evidence="5" type="ORF">F1735_33185</name>
</gene>
<dbReference type="RefSeq" id="WP_167241246.1">
    <property type="nucleotide sequence ID" value="NZ_WHJF01000247.1"/>
</dbReference>
<accession>A0ABX0MWD1</accession>
<keyword evidence="6" id="KW-1185">Reference proteome</keyword>
<dbReference type="Pfam" id="PF13817">
    <property type="entry name" value="DDE_Tnp_IS66_C"/>
    <property type="match status" value="1"/>
</dbReference>
<feature type="coiled-coil region" evidence="1">
    <location>
        <begin position="8"/>
        <end position="35"/>
    </location>
</feature>
<dbReference type="InterPro" id="IPR004291">
    <property type="entry name" value="Transposase_IS66_central"/>
</dbReference>
<organism evidence="5 6">
    <name type="scientific">Massilia genomosp. 1</name>
    <dbReference type="NCBI Taxonomy" id="2609280"/>
    <lineage>
        <taxon>Bacteria</taxon>
        <taxon>Pseudomonadati</taxon>
        <taxon>Pseudomonadota</taxon>
        <taxon>Betaproteobacteria</taxon>
        <taxon>Burkholderiales</taxon>
        <taxon>Oxalobacteraceae</taxon>
        <taxon>Telluria group</taxon>
        <taxon>Massilia</taxon>
    </lineage>
</organism>
<dbReference type="Pfam" id="PF13007">
    <property type="entry name" value="LZ_Tnp_IS66"/>
    <property type="match status" value="1"/>
</dbReference>
<dbReference type="PANTHER" id="PTHR33678">
    <property type="entry name" value="BLL1576 PROTEIN"/>
    <property type="match status" value="1"/>
</dbReference>
<dbReference type="EMBL" id="WHJF01000247">
    <property type="protein sequence ID" value="NHZ67064.1"/>
    <property type="molecule type" value="Genomic_DNA"/>
</dbReference>
<evidence type="ECO:0000313" key="6">
    <source>
        <dbReference type="Proteomes" id="UP000610594"/>
    </source>
</evidence>
<sequence length="516" mass="58386">MSASTEQLADLVHANNVLRTEIADLKHQLEWFRRQIFGKKSERRALDPSDNQQMNLMELPSPVDACAAPGKTVAAHTRRAKAPARADGDGSNLFFDEKQVPVEVIAMPNHETDGLGPDDYDIIGEKVSHRLAQRPGSYVILKYVRPVIKRRDTAAISCPPAPQGVIEGSRADVSFVAGMLVDKFAYHQPLYRLHMRLSDRGIKVSRGWLTQLTHAAIDLLVPIHAAQLESIRQSRVKAMDETPIKAGRTGPGKLRSAYFWPLYGERDEVSFLYFPTRAASNIEDALGLSPPEKSVLLSDGYSAYSHYARKTGITHAQCWTHTRRLFFEAQKIEPERAAHALDLIGKIYQVEAQIRERDLRGEAKRAWRIAHTRPLVTQFFVWIGVQFDQQGLLPSSPLTKAMAYARERRTGLEVFLDDPDVPADTNHLERALRVIPMGRKNWNFCWTEIGAEYVGVIQSLVVTCRLHDIDPYDYLVDVLQRISEHPASKVEQLTPRLWKQHCADNPLRSDLHRFNG</sequence>
<evidence type="ECO:0000259" key="3">
    <source>
        <dbReference type="Pfam" id="PF13007"/>
    </source>
</evidence>